<evidence type="ECO:0000259" key="1">
    <source>
        <dbReference type="Pfam" id="PF01936"/>
    </source>
</evidence>
<gene>
    <name evidence="2" type="ORF">UR35_C0015G0017</name>
</gene>
<dbReference type="Proteomes" id="UP000034778">
    <property type="component" value="Unassembled WGS sequence"/>
</dbReference>
<dbReference type="Gene3D" id="3.40.50.1010">
    <property type="entry name" value="5'-nuclease"/>
    <property type="match status" value="1"/>
</dbReference>
<dbReference type="PANTHER" id="PTHR35458">
    <property type="entry name" value="SLR0755 PROTEIN"/>
    <property type="match status" value="1"/>
</dbReference>
<dbReference type="EMBL" id="LBOW01000015">
    <property type="protein sequence ID" value="KKP43894.1"/>
    <property type="molecule type" value="Genomic_DNA"/>
</dbReference>
<evidence type="ECO:0000313" key="2">
    <source>
        <dbReference type="EMBL" id="KKP43894.1"/>
    </source>
</evidence>
<proteinExistence type="predicted"/>
<dbReference type="GO" id="GO:0004540">
    <property type="term" value="F:RNA nuclease activity"/>
    <property type="evidence" value="ECO:0007669"/>
    <property type="project" value="InterPro"/>
</dbReference>
<comment type="caution">
    <text evidence="2">The sequence shown here is derived from an EMBL/GenBank/DDBJ whole genome shotgun (WGS) entry which is preliminary data.</text>
</comment>
<feature type="domain" description="NYN" evidence="1">
    <location>
        <begin position="17"/>
        <end position="163"/>
    </location>
</feature>
<dbReference type="Pfam" id="PF01936">
    <property type="entry name" value="NYN"/>
    <property type="match status" value="1"/>
</dbReference>
<dbReference type="InterPro" id="IPR047140">
    <property type="entry name" value="LabA"/>
</dbReference>
<reference evidence="2 3" key="1">
    <citation type="journal article" date="2015" name="Nature">
        <title>rRNA introns, odd ribosomes, and small enigmatic genomes across a large radiation of phyla.</title>
        <authorList>
            <person name="Brown C.T."/>
            <person name="Hug L.A."/>
            <person name="Thomas B.C."/>
            <person name="Sharon I."/>
            <person name="Castelle C.J."/>
            <person name="Singh A."/>
            <person name="Wilkins M.J."/>
            <person name="Williams K.H."/>
            <person name="Banfield J.F."/>
        </authorList>
    </citation>
    <scope>NUCLEOTIDE SEQUENCE [LARGE SCALE GENOMIC DNA]</scope>
</reference>
<sequence>MDKETEKILSSLKSQTTGIFIDSANLFYAQRRAGWKISWLKFYKFLSEYTKLKSVNYYVGTPQEKGKALENKKLTSKLSKIGYTVITKPLKKIFVARNKFVYKCNFDVEIALDVAEKIDNIDTVIISSGDSDFIAIKNYCRKMGKDFLVICFEKNMAWELKYVHRIYFEKIKDQLSKKTPTLQSG</sequence>
<dbReference type="AlphaFoldDB" id="A0A0F9ZIG7"/>
<dbReference type="CDD" id="cd10911">
    <property type="entry name" value="PIN_LabA"/>
    <property type="match status" value="1"/>
</dbReference>
<protein>
    <recommendedName>
        <fullName evidence="1">NYN domain-containing protein</fullName>
    </recommendedName>
</protein>
<evidence type="ECO:0000313" key="3">
    <source>
        <dbReference type="Proteomes" id="UP000034778"/>
    </source>
</evidence>
<dbReference type="InterPro" id="IPR021139">
    <property type="entry name" value="NYN"/>
</dbReference>
<name>A0A0F9ZIG7_9BACT</name>
<dbReference type="STRING" id="1618566.UR35_C0015G0017"/>
<organism evidence="2 3">
    <name type="scientific">Candidatus Woesebacteria bacterium GW2011_GWB1_33_22</name>
    <dbReference type="NCBI Taxonomy" id="1618566"/>
    <lineage>
        <taxon>Bacteria</taxon>
        <taxon>Candidatus Woeseibacteriota</taxon>
    </lineage>
</organism>
<dbReference type="PANTHER" id="PTHR35458:SF8">
    <property type="entry name" value="SLR0650 PROTEIN"/>
    <property type="match status" value="1"/>
</dbReference>
<accession>A0A0F9ZIG7</accession>